<dbReference type="Proteomes" id="UP000783686">
    <property type="component" value="Unassembled WGS sequence"/>
</dbReference>
<proteinExistence type="predicted"/>
<evidence type="ECO:0000313" key="2">
    <source>
        <dbReference type="Proteomes" id="UP000614601"/>
    </source>
</evidence>
<protein>
    <submittedName>
        <fullName evidence="1">Uncharacterized protein</fullName>
    </submittedName>
</protein>
<dbReference type="AlphaFoldDB" id="A0A811KZB4"/>
<name>A0A811KZB4_9BILA</name>
<keyword evidence="2" id="KW-1185">Reference proteome</keyword>
<accession>A0A811KZB4</accession>
<gene>
    <name evidence="1" type="ORF">BOKJ2_LOCUS8838</name>
</gene>
<dbReference type="EMBL" id="CAJFDH010000004">
    <property type="protein sequence ID" value="CAD5220226.1"/>
    <property type="molecule type" value="Genomic_DNA"/>
</dbReference>
<evidence type="ECO:0000313" key="1">
    <source>
        <dbReference type="EMBL" id="CAD5220226.1"/>
    </source>
</evidence>
<sequence>MSDRGLDFIQEEIVKLTGKDYFITQTDSAKRRAALSKIEQYCFKFWDGLNYTRNNNNVFCKGLVKSLVESLQRKVTFATAHKWFGGLSTFTSAQCSRWTLETALPYWSSLLTLCGAGVVSNDILHKVLTTLIDDFGTAEGFVEVLMESDERLLNVLLALLVCFRQGEYDNDEFWNPLTLLLTTLIKLDFPENIFIEWLSSETCAILCIYRYLKECQNVEAVQRTLRSLSSVSFTVEEREYQEKAIETSVNTSVVITELHGDCAVEKKMMFDKKYKVTVLKKQVNYSYGGLVDSFNGFINRLRGNLERINRHNTLSMNIGGLLKVLNDVHDIDL</sequence>
<reference evidence="1" key="1">
    <citation type="submission" date="2020-09" db="EMBL/GenBank/DDBJ databases">
        <authorList>
            <person name="Kikuchi T."/>
        </authorList>
    </citation>
    <scope>NUCLEOTIDE SEQUENCE</scope>
    <source>
        <strain evidence="1">SH1</strain>
    </source>
</reference>
<organism evidence="1 2">
    <name type="scientific">Bursaphelenchus okinawaensis</name>
    <dbReference type="NCBI Taxonomy" id="465554"/>
    <lineage>
        <taxon>Eukaryota</taxon>
        <taxon>Metazoa</taxon>
        <taxon>Ecdysozoa</taxon>
        <taxon>Nematoda</taxon>
        <taxon>Chromadorea</taxon>
        <taxon>Rhabditida</taxon>
        <taxon>Tylenchina</taxon>
        <taxon>Tylenchomorpha</taxon>
        <taxon>Aphelenchoidea</taxon>
        <taxon>Aphelenchoididae</taxon>
        <taxon>Bursaphelenchus</taxon>
    </lineage>
</organism>
<dbReference type="Proteomes" id="UP000614601">
    <property type="component" value="Unassembled WGS sequence"/>
</dbReference>
<comment type="caution">
    <text evidence="1">The sequence shown here is derived from an EMBL/GenBank/DDBJ whole genome shotgun (WGS) entry which is preliminary data.</text>
</comment>
<dbReference type="EMBL" id="CAJFCW020000004">
    <property type="protein sequence ID" value="CAG9113379.1"/>
    <property type="molecule type" value="Genomic_DNA"/>
</dbReference>